<evidence type="ECO:0000256" key="8">
    <source>
        <dbReference type="ARBA" id="ARBA00023014"/>
    </source>
</evidence>
<evidence type="ECO:0000256" key="6">
    <source>
        <dbReference type="ARBA" id="ARBA00023002"/>
    </source>
</evidence>
<dbReference type="InterPro" id="IPR039261">
    <property type="entry name" value="FNR_nucleotide-bd"/>
</dbReference>
<dbReference type="InterPro" id="IPR012675">
    <property type="entry name" value="Beta-grasp_dom_sf"/>
</dbReference>
<dbReference type="InterPro" id="IPR017938">
    <property type="entry name" value="Riboflavin_synthase-like_b-brl"/>
</dbReference>
<dbReference type="SUPFAM" id="SSF54292">
    <property type="entry name" value="2Fe-2S ferredoxin-like"/>
    <property type="match status" value="1"/>
</dbReference>
<dbReference type="PROSITE" id="PS51085">
    <property type="entry name" value="2FE2S_FER_2"/>
    <property type="match status" value="1"/>
</dbReference>
<protein>
    <submittedName>
        <fullName evidence="11">Ring-1,2-phenylacetyl-CoA epoxidase subunit PaaE</fullName>
    </submittedName>
</protein>
<dbReference type="Gene3D" id="3.10.20.30">
    <property type="match status" value="1"/>
</dbReference>
<dbReference type="Pfam" id="PF00111">
    <property type="entry name" value="Fer2"/>
    <property type="match status" value="1"/>
</dbReference>
<dbReference type="PROSITE" id="PS51384">
    <property type="entry name" value="FAD_FR"/>
    <property type="match status" value="1"/>
</dbReference>
<dbReference type="EMBL" id="FQWQ01000004">
    <property type="protein sequence ID" value="SHH76311.1"/>
    <property type="molecule type" value="Genomic_DNA"/>
</dbReference>
<dbReference type="InterPro" id="IPR017927">
    <property type="entry name" value="FAD-bd_FR_type"/>
</dbReference>
<dbReference type="CDD" id="cd06214">
    <property type="entry name" value="PA_degradation_oxidoreductase_like"/>
    <property type="match status" value="1"/>
</dbReference>
<dbReference type="STRING" id="947013.SAMN04488109_5214"/>
<keyword evidence="8" id="KW-0411">Iron-sulfur</keyword>
<organism evidence="11 12">
    <name type="scientific">Chryseolinea serpens</name>
    <dbReference type="NCBI Taxonomy" id="947013"/>
    <lineage>
        <taxon>Bacteria</taxon>
        <taxon>Pseudomonadati</taxon>
        <taxon>Bacteroidota</taxon>
        <taxon>Cytophagia</taxon>
        <taxon>Cytophagales</taxon>
        <taxon>Fulvivirgaceae</taxon>
        <taxon>Chryseolinea</taxon>
    </lineage>
</organism>
<evidence type="ECO:0000313" key="12">
    <source>
        <dbReference type="Proteomes" id="UP000184212"/>
    </source>
</evidence>
<comment type="cofactor">
    <cofactor evidence="1">
        <name>FAD</name>
        <dbReference type="ChEBI" id="CHEBI:57692"/>
    </cofactor>
</comment>
<dbReference type="PRINTS" id="PR00410">
    <property type="entry name" value="PHEHYDRXLASE"/>
</dbReference>
<dbReference type="GO" id="GO:0051537">
    <property type="term" value="F:2 iron, 2 sulfur cluster binding"/>
    <property type="evidence" value="ECO:0007669"/>
    <property type="project" value="UniProtKB-KW"/>
</dbReference>
<evidence type="ECO:0000256" key="2">
    <source>
        <dbReference type="ARBA" id="ARBA00022630"/>
    </source>
</evidence>
<dbReference type="CDD" id="cd00207">
    <property type="entry name" value="fer2"/>
    <property type="match status" value="1"/>
</dbReference>
<evidence type="ECO:0000256" key="4">
    <source>
        <dbReference type="ARBA" id="ARBA00022723"/>
    </source>
</evidence>
<keyword evidence="12" id="KW-1185">Reference proteome</keyword>
<dbReference type="OrthoDB" id="9789468at2"/>
<evidence type="ECO:0000313" key="11">
    <source>
        <dbReference type="EMBL" id="SHH76311.1"/>
    </source>
</evidence>
<evidence type="ECO:0000259" key="10">
    <source>
        <dbReference type="PROSITE" id="PS51384"/>
    </source>
</evidence>
<dbReference type="SUPFAM" id="SSF63380">
    <property type="entry name" value="Riboflavin synthase domain-like"/>
    <property type="match status" value="1"/>
</dbReference>
<dbReference type="SUPFAM" id="SSF52343">
    <property type="entry name" value="Ferredoxin reductase-like, C-terminal NADP-linked domain"/>
    <property type="match status" value="1"/>
</dbReference>
<dbReference type="InterPro" id="IPR050415">
    <property type="entry name" value="MRET"/>
</dbReference>
<dbReference type="GO" id="GO:0050660">
    <property type="term" value="F:flavin adenine dinucleotide binding"/>
    <property type="evidence" value="ECO:0007669"/>
    <property type="project" value="TreeGrafter"/>
</dbReference>
<reference evidence="11 12" key="1">
    <citation type="submission" date="2016-11" db="EMBL/GenBank/DDBJ databases">
        <authorList>
            <person name="Jaros S."/>
            <person name="Januszkiewicz K."/>
            <person name="Wedrychowicz H."/>
        </authorList>
    </citation>
    <scope>NUCLEOTIDE SEQUENCE [LARGE SCALE GENOMIC DNA]</scope>
    <source>
        <strain evidence="11 12">DSM 24574</strain>
    </source>
</reference>
<dbReference type="PRINTS" id="PR00371">
    <property type="entry name" value="FPNCR"/>
</dbReference>
<dbReference type="AlphaFoldDB" id="A0A1M5VM44"/>
<keyword evidence="4" id="KW-0479">Metal-binding</keyword>
<dbReference type="InterPro" id="IPR006058">
    <property type="entry name" value="2Fe2S_fd_BS"/>
</dbReference>
<evidence type="ECO:0000256" key="5">
    <source>
        <dbReference type="ARBA" id="ARBA00022827"/>
    </source>
</evidence>
<dbReference type="InterPro" id="IPR008333">
    <property type="entry name" value="Cbr1-like_FAD-bd_dom"/>
</dbReference>
<dbReference type="InterPro" id="IPR036010">
    <property type="entry name" value="2Fe-2S_ferredoxin-like_sf"/>
</dbReference>
<accession>A0A1M5VM44</accession>
<name>A0A1M5VM44_9BACT</name>
<dbReference type="PANTHER" id="PTHR47354:SF8">
    <property type="entry name" value="1,2-PHENYLACETYL-COA EPOXIDASE, SUBUNIT E"/>
    <property type="match status" value="1"/>
</dbReference>
<keyword evidence="3" id="KW-0001">2Fe-2S</keyword>
<dbReference type="InterPro" id="IPR001041">
    <property type="entry name" value="2Fe-2S_ferredoxin-type"/>
</dbReference>
<dbReference type="GO" id="GO:0016491">
    <property type="term" value="F:oxidoreductase activity"/>
    <property type="evidence" value="ECO:0007669"/>
    <property type="project" value="UniProtKB-KW"/>
</dbReference>
<dbReference type="Gene3D" id="3.40.50.80">
    <property type="entry name" value="Nucleotide-binding domain of ferredoxin-NADP reductase (FNR) module"/>
    <property type="match status" value="1"/>
</dbReference>
<keyword evidence="5" id="KW-0274">FAD</keyword>
<dbReference type="Gene3D" id="2.40.30.10">
    <property type="entry name" value="Translation factors"/>
    <property type="match status" value="1"/>
</dbReference>
<sequence>MAHFPYITLTISEIRLETPNTKSFVLRPDGPLPYLPGQFLTLVFPKADKEERRSYSISSNPHLGEPLTITVKRIDNGEFSRFLFDRCTVGDTLLTIGATGFFTLPEYIDGYHRYFFLAAGSGIAPILPLIKTLLHDHPSRKVFLLYSNRAADQTIFHRELVALEQTFPQFTVMFLFSSAQNLMKARVSKLMLQQYLKEHLPEEPDTALFYLCGPHDYMQMIAITLLTEGVPAANIRKENFSTVKPVVKELPPDQAPHRVTIHYDKKEYTIDVQYPLTILETAKRAGIVLPYSCEAGKCGTCSATCLQGKVWLSYNEVLLDKELNAGRVLTCVGFPYGQEDVVLDFPPLH</sequence>
<dbReference type="PROSITE" id="PS00197">
    <property type="entry name" value="2FE2S_FER_1"/>
    <property type="match status" value="1"/>
</dbReference>
<keyword evidence="6" id="KW-0560">Oxidoreductase</keyword>
<evidence type="ECO:0000256" key="3">
    <source>
        <dbReference type="ARBA" id="ARBA00022714"/>
    </source>
</evidence>
<dbReference type="InterPro" id="IPR001709">
    <property type="entry name" value="Flavoprot_Pyr_Nucl_cyt_Rdtase"/>
</dbReference>
<feature type="domain" description="2Fe-2S ferredoxin-type" evidence="9">
    <location>
        <begin position="257"/>
        <end position="349"/>
    </location>
</feature>
<keyword evidence="7" id="KW-0408">Iron</keyword>
<dbReference type="Pfam" id="PF00175">
    <property type="entry name" value="NAD_binding_1"/>
    <property type="match status" value="1"/>
</dbReference>
<evidence type="ECO:0000256" key="7">
    <source>
        <dbReference type="ARBA" id="ARBA00023004"/>
    </source>
</evidence>
<evidence type="ECO:0000256" key="1">
    <source>
        <dbReference type="ARBA" id="ARBA00001974"/>
    </source>
</evidence>
<dbReference type="RefSeq" id="WP_073140425.1">
    <property type="nucleotide sequence ID" value="NZ_FQWQ01000004.1"/>
</dbReference>
<dbReference type="PANTHER" id="PTHR47354">
    <property type="entry name" value="NADH OXIDOREDUCTASE HCR"/>
    <property type="match status" value="1"/>
</dbReference>
<dbReference type="Proteomes" id="UP000184212">
    <property type="component" value="Unassembled WGS sequence"/>
</dbReference>
<dbReference type="Pfam" id="PF00970">
    <property type="entry name" value="FAD_binding_6"/>
    <property type="match status" value="1"/>
</dbReference>
<gene>
    <name evidence="11" type="ORF">SAMN04488109_5214</name>
</gene>
<feature type="domain" description="FAD-binding FR-type" evidence="10">
    <location>
        <begin position="4"/>
        <end position="105"/>
    </location>
</feature>
<evidence type="ECO:0000259" key="9">
    <source>
        <dbReference type="PROSITE" id="PS51085"/>
    </source>
</evidence>
<dbReference type="GO" id="GO:0046872">
    <property type="term" value="F:metal ion binding"/>
    <property type="evidence" value="ECO:0007669"/>
    <property type="project" value="UniProtKB-KW"/>
</dbReference>
<dbReference type="InterPro" id="IPR001433">
    <property type="entry name" value="OxRdtase_FAD/NAD-bd"/>
</dbReference>
<keyword evidence="2" id="KW-0285">Flavoprotein</keyword>
<proteinExistence type="predicted"/>